<evidence type="ECO:0000313" key="2">
    <source>
        <dbReference type="Proteomes" id="UP000827976"/>
    </source>
</evidence>
<dbReference type="EMBL" id="CM037013">
    <property type="protein sequence ID" value="KAH7688068.1"/>
    <property type="molecule type" value="Genomic_DNA"/>
</dbReference>
<protein>
    <submittedName>
        <fullName evidence="1">Uncharacterized protein</fullName>
    </submittedName>
</protein>
<organism evidence="1 2">
    <name type="scientific">Dioscorea alata</name>
    <name type="common">Purple yam</name>
    <dbReference type="NCBI Taxonomy" id="55571"/>
    <lineage>
        <taxon>Eukaryota</taxon>
        <taxon>Viridiplantae</taxon>
        <taxon>Streptophyta</taxon>
        <taxon>Embryophyta</taxon>
        <taxon>Tracheophyta</taxon>
        <taxon>Spermatophyta</taxon>
        <taxon>Magnoliopsida</taxon>
        <taxon>Liliopsida</taxon>
        <taxon>Dioscoreales</taxon>
        <taxon>Dioscoreaceae</taxon>
        <taxon>Dioscorea</taxon>
    </lineage>
</organism>
<dbReference type="Proteomes" id="UP000827976">
    <property type="component" value="Chromosome 3"/>
</dbReference>
<name>A0ACB7WJ79_DIOAL</name>
<evidence type="ECO:0000313" key="1">
    <source>
        <dbReference type="EMBL" id="KAH7688068.1"/>
    </source>
</evidence>
<accession>A0ACB7WJ79</accession>
<keyword evidence="2" id="KW-1185">Reference proteome</keyword>
<proteinExistence type="predicted"/>
<comment type="caution">
    <text evidence="1">The sequence shown here is derived from an EMBL/GenBank/DDBJ whole genome shotgun (WGS) entry which is preliminary data.</text>
</comment>
<reference evidence="2" key="1">
    <citation type="journal article" date="2022" name="Nat. Commun.">
        <title>Chromosome evolution and the genetic basis of agronomically important traits in greater yam.</title>
        <authorList>
            <person name="Bredeson J.V."/>
            <person name="Lyons J.B."/>
            <person name="Oniyinde I.O."/>
            <person name="Okereke N.R."/>
            <person name="Kolade O."/>
            <person name="Nnabue I."/>
            <person name="Nwadili C.O."/>
            <person name="Hribova E."/>
            <person name="Parker M."/>
            <person name="Nwogha J."/>
            <person name="Shu S."/>
            <person name="Carlson J."/>
            <person name="Kariba R."/>
            <person name="Muthemba S."/>
            <person name="Knop K."/>
            <person name="Barton G.J."/>
            <person name="Sherwood A.V."/>
            <person name="Lopez-Montes A."/>
            <person name="Asiedu R."/>
            <person name="Jamnadass R."/>
            <person name="Muchugi A."/>
            <person name="Goodstein D."/>
            <person name="Egesi C.N."/>
            <person name="Featherston J."/>
            <person name="Asfaw A."/>
            <person name="Simpson G.G."/>
            <person name="Dolezel J."/>
            <person name="Hendre P.S."/>
            <person name="Van Deynze A."/>
            <person name="Kumar P.L."/>
            <person name="Obidiegwu J.E."/>
            <person name="Bhattacharjee R."/>
            <person name="Rokhsar D.S."/>
        </authorList>
    </citation>
    <scope>NUCLEOTIDE SEQUENCE [LARGE SCALE GENOMIC DNA]</scope>
    <source>
        <strain evidence="2">cv. TDa95/00328</strain>
    </source>
</reference>
<sequence>MMVSETMVDDQIPLLPPIKTSAVIEEKHIIDVSKECVTPKFDDCILKPSLVCPPAPRKPRRMKRKSRGASRQFFIVPTDLSSVFLALPVAKKQRIQECL</sequence>
<gene>
    <name evidence="1" type="ORF">IHE45_03G007900</name>
</gene>